<keyword evidence="11" id="KW-1133">Transmembrane helix</keyword>
<evidence type="ECO:0000256" key="2">
    <source>
        <dbReference type="ARBA" id="ARBA00004651"/>
    </source>
</evidence>
<dbReference type="CDD" id="cd17546">
    <property type="entry name" value="REC_hyHK_CKI1_RcsC-like"/>
    <property type="match status" value="2"/>
</dbReference>
<feature type="domain" description="Response regulatory" evidence="19">
    <location>
        <begin position="1131"/>
        <end position="1249"/>
    </location>
</feature>
<dbReference type="Pfam" id="PF00512">
    <property type="entry name" value="HisKA"/>
    <property type="match status" value="1"/>
</dbReference>
<dbReference type="SMART" id="SM00091">
    <property type="entry name" value="PAS"/>
    <property type="match status" value="4"/>
</dbReference>
<comment type="subunit">
    <text evidence="14">At low DSF concentrations, interacts with RpfF.</text>
</comment>
<dbReference type="PROSITE" id="PS50894">
    <property type="entry name" value="HPT"/>
    <property type="match status" value="1"/>
</dbReference>
<evidence type="ECO:0000256" key="9">
    <source>
        <dbReference type="ARBA" id="ARBA00022777"/>
    </source>
</evidence>
<evidence type="ECO:0000256" key="10">
    <source>
        <dbReference type="ARBA" id="ARBA00022840"/>
    </source>
</evidence>
<dbReference type="SUPFAM" id="SSF55874">
    <property type="entry name" value="ATPase domain of HSP90 chaperone/DNA topoisomerase II/histidine kinase"/>
    <property type="match status" value="1"/>
</dbReference>
<dbReference type="Proteomes" id="UP000179129">
    <property type="component" value="Unassembled WGS sequence"/>
</dbReference>
<dbReference type="PROSITE" id="PS50110">
    <property type="entry name" value="RESPONSE_REGULATORY"/>
    <property type="match status" value="2"/>
</dbReference>
<dbReference type="Gene3D" id="1.20.120.160">
    <property type="entry name" value="HPT domain"/>
    <property type="match status" value="1"/>
</dbReference>
<dbReference type="CDD" id="cd00130">
    <property type="entry name" value="PAS"/>
    <property type="match status" value="2"/>
</dbReference>
<feature type="domain" description="Response regulatory" evidence="19">
    <location>
        <begin position="986"/>
        <end position="1107"/>
    </location>
</feature>
<dbReference type="SMART" id="SM00388">
    <property type="entry name" value="HisKA"/>
    <property type="match status" value="1"/>
</dbReference>
<keyword evidence="9" id="KW-0418">Kinase</keyword>
<dbReference type="InterPro" id="IPR036890">
    <property type="entry name" value="HATPase_C_sf"/>
</dbReference>
<feature type="modified residue" description="Phosphohistidine" evidence="16">
    <location>
        <position position="1320"/>
    </location>
</feature>
<dbReference type="PROSITE" id="PS50109">
    <property type="entry name" value="HIS_KIN"/>
    <property type="match status" value="1"/>
</dbReference>
<dbReference type="SMART" id="SM00086">
    <property type="entry name" value="PAC"/>
    <property type="match status" value="2"/>
</dbReference>
<feature type="modified residue" description="4-aspartylphosphate" evidence="17">
    <location>
        <position position="1180"/>
    </location>
</feature>
<feature type="domain" description="Histidine kinase" evidence="18">
    <location>
        <begin position="745"/>
        <end position="966"/>
    </location>
</feature>
<feature type="domain" description="PAC" evidence="21">
    <location>
        <begin position="560"/>
        <end position="612"/>
    </location>
</feature>
<dbReference type="PROSITE" id="PS50112">
    <property type="entry name" value="PAS"/>
    <property type="match status" value="2"/>
</dbReference>
<proteinExistence type="predicted"/>
<dbReference type="GO" id="GO:0005886">
    <property type="term" value="C:plasma membrane"/>
    <property type="evidence" value="ECO:0007669"/>
    <property type="project" value="UniProtKB-SubCell"/>
</dbReference>
<evidence type="ECO:0000256" key="15">
    <source>
        <dbReference type="ARBA" id="ARBA00068150"/>
    </source>
</evidence>
<evidence type="ECO:0000256" key="12">
    <source>
        <dbReference type="ARBA" id="ARBA00023012"/>
    </source>
</evidence>
<evidence type="ECO:0000256" key="7">
    <source>
        <dbReference type="ARBA" id="ARBA00022692"/>
    </source>
</evidence>
<comment type="subcellular location">
    <subcellularLocation>
        <location evidence="2">Cell membrane</location>
        <topology evidence="2">Multi-pass membrane protein</topology>
    </subcellularLocation>
</comment>
<name>A0A1F5Z355_9BACT</name>
<dbReference type="NCBIfam" id="TIGR00229">
    <property type="entry name" value="sensory_box"/>
    <property type="match status" value="3"/>
</dbReference>
<evidence type="ECO:0000256" key="13">
    <source>
        <dbReference type="ARBA" id="ARBA00023136"/>
    </source>
</evidence>
<keyword evidence="4" id="KW-1003">Cell membrane</keyword>
<dbReference type="InterPro" id="IPR035965">
    <property type="entry name" value="PAS-like_dom_sf"/>
</dbReference>
<dbReference type="InterPro" id="IPR003661">
    <property type="entry name" value="HisK_dim/P_dom"/>
</dbReference>
<dbReference type="SUPFAM" id="SSF47384">
    <property type="entry name" value="Homodimeric domain of signal transducing histidine kinase"/>
    <property type="match status" value="1"/>
</dbReference>
<evidence type="ECO:0000256" key="16">
    <source>
        <dbReference type="PROSITE-ProRule" id="PRU00110"/>
    </source>
</evidence>
<protein>
    <recommendedName>
        <fullName evidence="15">Sensory/regulatory protein RpfC</fullName>
        <ecNumber evidence="3">2.7.13.3</ecNumber>
    </recommendedName>
</protein>
<dbReference type="Pfam" id="PF02518">
    <property type="entry name" value="HATPase_c"/>
    <property type="match status" value="1"/>
</dbReference>
<evidence type="ECO:0000259" key="20">
    <source>
        <dbReference type="PROSITE" id="PS50112"/>
    </source>
</evidence>
<dbReference type="PANTHER" id="PTHR45339:SF1">
    <property type="entry name" value="HYBRID SIGNAL TRANSDUCTION HISTIDINE KINASE J"/>
    <property type="match status" value="1"/>
</dbReference>
<keyword evidence="7" id="KW-0812">Transmembrane</keyword>
<dbReference type="InterPro" id="IPR000014">
    <property type="entry name" value="PAS"/>
</dbReference>
<dbReference type="InterPro" id="IPR004358">
    <property type="entry name" value="Sig_transdc_His_kin-like_C"/>
</dbReference>
<keyword evidence="5 17" id="KW-0597">Phosphoprotein</keyword>
<dbReference type="PANTHER" id="PTHR45339">
    <property type="entry name" value="HYBRID SIGNAL TRANSDUCTION HISTIDINE KINASE J"/>
    <property type="match status" value="1"/>
</dbReference>
<feature type="domain" description="PAS" evidence="20">
    <location>
        <begin position="613"/>
        <end position="658"/>
    </location>
</feature>
<dbReference type="SUPFAM" id="SSF47226">
    <property type="entry name" value="Histidine-containing phosphotransfer domain, HPT domain"/>
    <property type="match status" value="1"/>
</dbReference>
<evidence type="ECO:0000256" key="14">
    <source>
        <dbReference type="ARBA" id="ARBA00064003"/>
    </source>
</evidence>
<dbReference type="EC" id="2.7.13.3" evidence="3"/>
<evidence type="ECO:0000256" key="1">
    <source>
        <dbReference type="ARBA" id="ARBA00000085"/>
    </source>
</evidence>
<dbReference type="Pfam" id="PF13426">
    <property type="entry name" value="PAS_9"/>
    <property type="match status" value="3"/>
</dbReference>
<evidence type="ECO:0000256" key="8">
    <source>
        <dbReference type="ARBA" id="ARBA00022741"/>
    </source>
</evidence>
<dbReference type="Pfam" id="PF01627">
    <property type="entry name" value="Hpt"/>
    <property type="match status" value="1"/>
</dbReference>
<dbReference type="FunFam" id="1.10.287.130:FF:000002">
    <property type="entry name" value="Two-component osmosensing histidine kinase"/>
    <property type="match status" value="1"/>
</dbReference>
<dbReference type="InterPro" id="IPR001610">
    <property type="entry name" value="PAC"/>
</dbReference>
<dbReference type="Gene3D" id="1.10.287.130">
    <property type="match status" value="1"/>
</dbReference>
<feature type="modified residue" description="4-aspartylphosphate" evidence="17">
    <location>
        <position position="1040"/>
    </location>
</feature>
<dbReference type="FunFam" id="3.30.565.10:FF:000010">
    <property type="entry name" value="Sensor histidine kinase RcsC"/>
    <property type="match status" value="1"/>
</dbReference>
<feature type="domain" description="HPt" evidence="22">
    <location>
        <begin position="1281"/>
        <end position="1374"/>
    </location>
</feature>
<evidence type="ECO:0000256" key="17">
    <source>
        <dbReference type="PROSITE-ProRule" id="PRU00169"/>
    </source>
</evidence>
<comment type="catalytic activity">
    <reaction evidence="1">
        <text>ATP + protein L-histidine = ADP + protein N-phospho-L-histidine.</text>
        <dbReference type="EC" id="2.7.13.3"/>
    </reaction>
</comment>
<dbReference type="CDD" id="cd00082">
    <property type="entry name" value="HisKA"/>
    <property type="match status" value="1"/>
</dbReference>
<keyword evidence="12" id="KW-0902">Two-component regulatory system</keyword>
<feature type="domain" description="PAS" evidence="20">
    <location>
        <begin position="486"/>
        <end position="556"/>
    </location>
</feature>
<evidence type="ECO:0000259" key="19">
    <source>
        <dbReference type="PROSITE" id="PS50110"/>
    </source>
</evidence>
<dbReference type="InterPro" id="IPR005467">
    <property type="entry name" value="His_kinase_dom"/>
</dbReference>
<dbReference type="STRING" id="1817867.A3F83_16510"/>
<evidence type="ECO:0000256" key="5">
    <source>
        <dbReference type="ARBA" id="ARBA00022553"/>
    </source>
</evidence>
<evidence type="ECO:0000313" key="23">
    <source>
        <dbReference type="EMBL" id="OGG06754.1"/>
    </source>
</evidence>
<dbReference type="SMART" id="SM00387">
    <property type="entry name" value="HATPase_c"/>
    <property type="match status" value="1"/>
</dbReference>
<evidence type="ECO:0000259" key="22">
    <source>
        <dbReference type="PROSITE" id="PS50894"/>
    </source>
</evidence>
<dbReference type="Gene3D" id="3.30.565.10">
    <property type="entry name" value="Histidine kinase-like ATPase, C-terminal domain"/>
    <property type="match status" value="1"/>
</dbReference>
<dbReference type="InterPro" id="IPR011006">
    <property type="entry name" value="CheY-like_superfamily"/>
</dbReference>
<dbReference type="CDD" id="cd16922">
    <property type="entry name" value="HATPase_EvgS-ArcB-TorS-like"/>
    <property type="match status" value="1"/>
</dbReference>
<evidence type="ECO:0000259" key="21">
    <source>
        <dbReference type="PROSITE" id="PS50113"/>
    </source>
</evidence>
<keyword evidence="8" id="KW-0547">Nucleotide-binding</keyword>
<sequence length="1379" mass="155331">MECARLREQSLGLARRLIEYRAVVGMPELILDADWRIRSYSNNFLAITEKVFAAKKKKLHVSEFLESGKFQLFQDFMDREKALKELDYSAGRKWQLKYSGPNRSDQIGVTWTGVSNHRRIAWRITEAGGKVKIIHKPHIKEELDCYLMYDQEICRVDEDVKVVYKIKTSSVKEHIRDLSLVLNGASARNSSMPDLLGYTVSTGSRNNSESNIQRQGVNIKDTQESLDTDTEYEITVERTGGKISRRIRNLSAKGQEKLLETIDANAVYDKGKHIGFHTFAGEAEFYDIRICTRKSRFSIDQFKISFEIESGLSDGELKGRTFRVRLLKKEPSRSACYTMLFKDITEEIRLHESLRNSEKRYRSIFDSSRDAIMTLNERGFLECNQRTLEIFGCASKEQFLAKHPAELSPPVQPDGRDSFTAANKHIGKAFESGSDFFEWSHQRIDGAVFPAEVMLSRFYINGDILLQASVRDITRRRRAEESLLESEERFRTLFDSAPVGIAISNPEWKIQQTNTAFKKMLGFAKSELNGLSFSNLTYPADIGKSDVLFRELIERKRRSYRIEKRYVKKNGDLIWADVAVTGVYDSDNKLKYSFGMIQDITARKIAEEKANKENAKLSAMIAGMEEGVVFADVEDSIIEVNDYFCKFVGQDRSAIIGRKIGEFHTLEIQAHLLPQIERFRQETGSKPFVLQRAIGGAEVMLRCQPIYRDNKYDGVLLNLVNVTELVQARRQAEEASRAKSEFLARMSHEIRTPMNGIIGMTELVLGTAVTAEQKEYLVTVKESAYCLLEIINDILDFSKIEAGKMELESIDFSLRDCLYESIKLLSFQADKKGLELICRIKPEVPDTLKGDPGRLRQIIINLIGNAIKFTEKGQVTIFVESEWEMSEAASLHFSVSDTGIGIPAEKQQHIFQAFTQADGSMTRRYGGTGLGLSISSHLVQLMGGRISLESRVGQGSTFHFSIRFDTGKGAVASEVKINLNQLRNLNTLVVDDNETNRIIFRDMLDTWGLRVTLADGGVSALSCLRGALTPDQKYDLILLDAAMPDMDGFTLAGQIRGLEKCGAVPIIMLSSSGERGDGELCKKAGINAYLLKPVRQSDLLDTILVTLGLSTKDQHKLITRHSIRESRRSLNILLAEDNPVNQKLALRILEKWGHRVEVAGTGRLALEILKEKSFDLCLMDVNMPEMDGLEATAIIRKQEMTTGNHLPIIAMTAHALKGDKERCLAAGMDAYISKPIQPEALFETVEAHIPEKAETPSLERKEKSMTLELDIEAMLRRMEGDRELLREVCGEFLRVAPDYLEKIKAAVNDKNSSQVEKIAHTFKGAVGNFETGEVFGAAQTLEELGRAGKLNLADEAYTRLEKELGRLLSALKTLMENDG</sequence>
<dbReference type="SUPFAM" id="SSF52172">
    <property type="entry name" value="CheY-like"/>
    <property type="match status" value="2"/>
</dbReference>
<dbReference type="GO" id="GO:0000155">
    <property type="term" value="F:phosphorelay sensor kinase activity"/>
    <property type="evidence" value="ECO:0007669"/>
    <property type="project" value="InterPro"/>
</dbReference>
<organism evidence="23 24">
    <name type="scientific">Candidatus Glassbacteria bacterium RIFCSPLOWO2_12_FULL_58_11</name>
    <dbReference type="NCBI Taxonomy" id="1817867"/>
    <lineage>
        <taxon>Bacteria</taxon>
        <taxon>Candidatus Glassiibacteriota</taxon>
    </lineage>
</organism>
<evidence type="ECO:0000259" key="18">
    <source>
        <dbReference type="PROSITE" id="PS50109"/>
    </source>
</evidence>
<dbReference type="InterPro" id="IPR036641">
    <property type="entry name" value="HPT_dom_sf"/>
</dbReference>
<gene>
    <name evidence="23" type="ORF">A3F83_16510</name>
</gene>
<evidence type="ECO:0000256" key="3">
    <source>
        <dbReference type="ARBA" id="ARBA00012438"/>
    </source>
</evidence>
<evidence type="ECO:0000256" key="4">
    <source>
        <dbReference type="ARBA" id="ARBA00022475"/>
    </source>
</evidence>
<dbReference type="EMBL" id="MFIX01000006">
    <property type="protein sequence ID" value="OGG06754.1"/>
    <property type="molecule type" value="Genomic_DNA"/>
</dbReference>
<dbReference type="InterPro" id="IPR008207">
    <property type="entry name" value="Sig_transdc_His_kin_Hpt_dom"/>
</dbReference>
<dbReference type="InterPro" id="IPR001789">
    <property type="entry name" value="Sig_transdc_resp-reg_receiver"/>
</dbReference>
<dbReference type="GO" id="GO:0005524">
    <property type="term" value="F:ATP binding"/>
    <property type="evidence" value="ECO:0007669"/>
    <property type="project" value="UniProtKB-KW"/>
</dbReference>
<dbReference type="InterPro" id="IPR000700">
    <property type="entry name" value="PAS-assoc_C"/>
</dbReference>
<dbReference type="SMART" id="SM00448">
    <property type="entry name" value="REC"/>
    <property type="match status" value="2"/>
</dbReference>
<dbReference type="Gene3D" id="3.30.450.20">
    <property type="entry name" value="PAS domain"/>
    <property type="match status" value="3"/>
</dbReference>
<dbReference type="Pfam" id="PF00072">
    <property type="entry name" value="Response_reg"/>
    <property type="match status" value="2"/>
</dbReference>
<accession>A0A1F5Z355</accession>
<reference evidence="23 24" key="1">
    <citation type="journal article" date="2016" name="Nat. Commun.">
        <title>Thousands of microbial genomes shed light on interconnected biogeochemical processes in an aquifer system.</title>
        <authorList>
            <person name="Anantharaman K."/>
            <person name="Brown C.T."/>
            <person name="Hug L.A."/>
            <person name="Sharon I."/>
            <person name="Castelle C.J."/>
            <person name="Probst A.J."/>
            <person name="Thomas B.C."/>
            <person name="Singh A."/>
            <person name="Wilkins M.J."/>
            <person name="Karaoz U."/>
            <person name="Brodie E.L."/>
            <person name="Williams K.H."/>
            <person name="Hubbard S.S."/>
            <person name="Banfield J.F."/>
        </authorList>
    </citation>
    <scope>NUCLEOTIDE SEQUENCE [LARGE SCALE GENOMIC DNA]</scope>
</reference>
<keyword evidence="6" id="KW-0808">Transferase</keyword>
<dbReference type="Gene3D" id="3.40.50.2300">
    <property type="match status" value="2"/>
</dbReference>
<keyword evidence="13" id="KW-0472">Membrane</keyword>
<dbReference type="InterPro" id="IPR003594">
    <property type="entry name" value="HATPase_dom"/>
</dbReference>
<dbReference type="SMART" id="SM00073">
    <property type="entry name" value="HPT"/>
    <property type="match status" value="1"/>
</dbReference>
<evidence type="ECO:0000313" key="24">
    <source>
        <dbReference type="Proteomes" id="UP000179129"/>
    </source>
</evidence>
<dbReference type="InterPro" id="IPR036097">
    <property type="entry name" value="HisK_dim/P_sf"/>
</dbReference>
<dbReference type="PROSITE" id="PS50113">
    <property type="entry name" value="PAC"/>
    <property type="match status" value="1"/>
</dbReference>
<comment type="caution">
    <text evidence="23">The sequence shown here is derived from an EMBL/GenBank/DDBJ whole genome shotgun (WGS) entry which is preliminary data.</text>
</comment>
<keyword evidence="10" id="KW-0067">ATP-binding</keyword>
<dbReference type="PRINTS" id="PR00344">
    <property type="entry name" value="BCTRLSENSOR"/>
</dbReference>
<evidence type="ECO:0000256" key="6">
    <source>
        <dbReference type="ARBA" id="ARBA00022679"/>
    </source>
</evidence>
<evidence type="ECO:0000256" key="11">
    <source>
        <dbReference type="ARBA" id="ARBA00022989"/>
    </source>
</evidence>
<dbReference type="SUPFAM" id="SSF55785">
    <property type="entry name" value="PYP-like sensor domain (PAS domain)"/>
    <property type="match status" value="3"/>
</dbReference>